<proteinExistence type="predicted"/>
<name>A0A0R3UB88_MESCO</name>
<organism evidence="2">
    <name type="scientific">Mesocestoides corti</name>
    <name type="common">Flatworm</name>
    <dbReference type="NCBI Taxonomy" id="53468"/>
    <lineage>
        <taxon>Eukaryota</taxon>
        <taxon>Metazoa</taxon>
        <taxon>Spiralia</taxon>
        <taxon>Lophotrochozoa</taxon>
        <taxon>Platyhelminthes</taxon>
        <taxon>Cestoda</taxon>
        <taxon>Eucestoda</taxon>
        <taxon>Cyclophyllidea</taxon>
        <taxon>Mesocestoididae</taxon>
        <taxon>Mesocestoides</taxon>
    </lineage>
</organism>
<reference evidence="2" key="1">
    <citation type="submission" date="2017-02" db="UniProtKB">
        <authorList>
            <consortium name="WormBaseParasite"/>
        </authorList>
    </citation>
    <scope>IDENTIFICATION</scope>
</reference>
<dbReference type="AlphaFoldDB" id="A0A0R3UB88"/>
<dbReference type="WBParaSite" id="MCOS_0000418601-mRNA-1">
    <property type="protein sequence ID" value="MCOS_0000418601-mRNA-1"/>
    <property type="gene ID" value="MCOS_0000418601"/>
</dbReference>
<feature type="region of interest" description="Disordered" evidence="1">
    <location>
        <begin position="1"/>
        <end position="33"/>
    </location>
</feature>
<evidence type="ECO:0000313" key="2">
    <source>
        <dbReference type="WBParaSite" id="MCOS_0000418601-mRNA-1"/>
    </source>
</evidence>
<protein>
    <submittedName>
        <fullName evidence="2">Actin-related protein 2/3 complex subunit 5</fullName>
    </submittedName>
</protein>
<sequence>LAFTDLSQVSSSLSSFSSPLPPPPSPPRVQAQNSKPLLACDRFSTTCSTRFQSSLFFTHAAYALLTISEKVSLFPLSGKWKSIGVSVSGSLDGVELRSSENCNNENKQNSAIEKRPEEEEEIFARLAELRRRNDLLPLHLRTNYPVETQVCNAVVGLLMKLALLDLNQSWN</sequence>
<evidence type="ECO:0000256" key="1">
    <source>
        <dbReference type="SAM" id="MobiDB-lite"/>
    </source>
</evidence>
<accession>A0A0R3UB88</accession>